<feature type="transmembrane region" description="Helical" evidence="1">
    <location>
        <begin position="118"/>
        <end position="137"/>
    </location>
</feature>
<dbReference type="Proteomes" id="UP000198654">
    <property type="component" value="Unassembled WGS sequence"/>
</dbReference>
<dbReference type="PANTHER" id="PTHR35867">
    <property type="entry name" value="PROTEIN RSEC"/>
    <property type="match status" value="1"/>
</dbReference>
<protein>
    <submittedName>
        <fullName evidence="2">Positive regulator of sigma(E), RseC/MucC</fullName>
    </submittedName>
</protein>
<dbReference type="RefSeq" id="WP_089728796.1">
    <property type="nucleotide sequence ID" value="NZ_FNGI01000006.1"/>
</dbReference>
<name>A0A1G9M930_9GAMM</name>
<dbReference type="AlphaFoldDB" id="A0A1G9M930"/>
<keyword evidence="1" id="KW-0472">Membrane</keyword>
<reference evidence="2 3" key="1">
    <citation type="submission" date="2016-10" db="EMBL/GenBank/DDBJ databases">
        <authorList>
            <person name="de Groot N.N."/>
        </authorList>
    </citation>
    <scope>NUCLEOTIDE SEQUENCE [LARGE SCALE GENOMIC DNA]</scope>
    <source>
        <strain evidence="2 3">DSM 14789</strain>
    </source>
</reference>
<keyword evidence="1" id="KW-1133">Transmembrane helix</keyword>
<keyword evidence="3" id="KW-1185">Reference proteome</keyword>
<dbReference type="Pfam" id="PF04246">
    <property type="entry name" value="RseC_MucC"/>
    <property type="match status" value="1"/>
</dbReference>
<proteinExistence type="predicted"/>
<evidence type="ECO:0000313" key="3">
    <source>
        <dbReference type="Proteomes" id="UP000198654"/>
    </source>
</evidence>
<keyword evidence="1" id="KW-0812">Transmembrane</keyword>
<dbReference type="EMBL" id="FNGI01000006">
    <property type="protein sequence ID" value="SDL70748.1"/>
    <property type="molecule type" value="Genomic_DNA"/>
</dbReference>
<dbReference type="PIRSF" id="PIRSF004923">
    <property type="entry name" value="RseC"/>
    <property type="match status" value="1"/>
</dbReference>
<organism evidence="2 3">
    <name type="scientific">Modicisalibacter muralis</name>
    <dbReference type="NCBI Taxonomy" id="119000"/>
    <lineage>
        <taxon>Bacteria</taxon>
        <taxon>Pseudomonadati</taxon>
        <taxon>Pseudomonadota</taxon>
        <taxon>Gammaproteobacteria</taxon>
        <taxon>Oceanospirillales</taxon>
        <taxon>Halomonadaceae</taxon>
        <taxon>Modicisalibacter</taxon>
    </lineage>
</organism>
<evidence type="ECO:0000256" key="1">
    <source>
        <dbReference type="SAM" id="Phobius"/>
    </source>
</evidence>
<dbReference type="STRING" id="119000.SAMN05661010_02365"/>
<gene>
    <name evidence="2" type="ORF">SAMN05661010_02365</name>
</gene>
<feature type="transmembrane region" description="Helical" evidence="1">
    <location>
        <begin position="87"/>
        <end position="106"/>
    </location>
</feature>
<sequence length="161" mass="17124">MKVKTTAGHSHAEASWLEERARVVATFAGGAWVETEAKAGCGGCAARQGCASGFLARWRRTPRLALLTDTQLHVGERVTIGLPAGRFLQGALIVYGWPLLLAIVAGGVAERLSAPGHVSVPLAFAGGLALGLLASRLQLRRHQRRYRPCLLGIERTLDHGA</sequence>
<dbReference type="OrthoDB" id="6170226at2"/>
<dbReference type="InterPro" id="IPR007359">
    <property type="entry name" value="SigmaE_reg_RseC_MucC"/>
</dbReference>
<dbReference type="PANTHER" id="PTHR35867:SF1">
    <property type="entry name" value="PROTEIN RSEC"/>
    <property type="match status" value="1"/>
</dbReference>
<evidence type="ECO:0000313" key="2">
    <source>
        <dbReference type="EMBL" id="SDL70748.1"/>
    </source>
</evidence>
<accession>A0A1G9M930</accession>
<dbReference type="InterPro" id="IPR026268">
    <property type="entry name" value="RseC"/>
</dbReference>